<organism evidence="1 2">
    <name type="scientific">Byssochlamys spectabilis (strain No. 5 / NBRC 109023)</name>
    <name type="common">Paecilomyces variotii</name>
    <dbReference type="NCBI Taxonomy" id="1356009"/>
    <lineage>
        <taxon>Eukaryota</taxon>
        <taxon>Fungi</taxon>
        <taxon>Dikarya</taxon>
        <taxon>Ascomycota</taxon>
        <taxon>Pezizomycotina</taxon>
        <taxon>Eurotiomycetes</taxon>
        <taxon>Eurotiomycetidae</taxon>
        <taxon>Eurotiales</taxon>
        <taxon>Thermoascaceae</taxon>
        <taxon>Paecilomyces</taxon>
    </lineage>
</organism>
<accession>V5HTV9</accession>
<dbReference type="AlphaFoldDB" id="V5HTV9"/>
<sequence length="197" mass="21745">MQAKNAIIKLIAAPSATTPPTFVIKDPTRENGSDARYRVYTRFLDAMPEQSKWLRKAPALWTSATPPIKPAINHLRIHLKKIRTRRLLALDARICCQDDPGDVSKHGIYSGPSQQPFQMRGRLNVLNVSLTFSAVNGRFASSRVLSGHSSRRERPVTTAIASYGSSAGLQIVVNSTLRSTAASECFCFSPQNVSHKR</sequence>
<name>V5HTV9_BYSSN</name>
<dbReference type="Proteomes" id="UP000018001">
    <property type="component" value="Unassembled WGS sequence"/>
</dbReference>
<keyword evidence="2" id="KW-1185">Reference proteome</keyword>
<gene>
    <name evidence="1" type="ORF">PVAR5_1590</name>
</gene>
<proteinExistence type="predicted"/>
<evidence type="ECO:0000313" key="1">
    <source>
        <dbReference type="EMBL" id="GAD92990.1"/>
    </source>
</evidence>
<dbReference type="EMBL" id="BAUL01000041">
    <property type="protein sequence ID" value="GAD92990.1"/>
    <property type="molecule type" value="Genomic_DNA"/>
</dbReference>
<evidence type="ECO:0000313" key="2">
    <source>
        <dbReference type="Proteomes" id="UP000018001"/>
    </source>
</evidence>
<dbReference type="InParanoid" id="V5HTV9"/>
<reference evidence="2" key="1">
    <citation type="journal article" date="2014" name="Genome Announc.">
        <title>Draft genome sequence of the formaldehyde-resistant fungus Byssochlamys spectabilis No. 5 (anamorph Paecilomyces variotii No. 5) (NBRC109023).</title>
        <authorList>
            <person name="Oka T."/>
            <person name="Ekino K."/>
            <person name="Fukuda K."/>
            <person name="Nomura Y."/>
        </authorList>
    </citation>
    <scope>NUCLEOTIDE SEQUENCE [LARGE SCALE GENOMIC DNA]</scope>
    <source>
        <strain evidence="2">No. 5 / NBRC 109023</strain>
    </source>
</reference>
<protein>
    <submittedName>
        <fullName evidence="1">Uncharacterized protein</fullName>
    </submittedName>
</protein>
<dbReference type="HOGENOM" id="CLU_1383980_0_0_1"/>
<comment type="caution">
    <text evidence="1">The sequence shown here is derived from an EMBL/GenBank/DDBJ whole genome shotgun (WGS) entry which is preliminary data.</text>
</comment>